<feature type="domain" description="Pre-mRNA polyadenylation factor Fip1" evidence="6">
    <location>
        <begin position="155"/>
        <end position="197"/>
    </location>
</feature>
<dbReference type="InterPro" id="IPR051187">
    <property type="entry name" value="Pre-mRNA_3'-end_processing_reg"/>
</dbReference>
<reference evidence="9" key="1">
    <citation type="journal article" date="2020" name="PLoS Negl. Trop. Dis.">
        <title>High-quality nuclear genome for Sarcoptes scabiei-A critical resource for a neglected parasite.</title>
        <authorList>
            <person name="Korhonen P.K."/>
            <person name="Gasser R.B."/>
            <person name="Ma G."/>
            <person name="Wang T."/>
            <person name="Stroehlein A.J."/>
            <person name="Young N.D."/>
            <person name="Ang C.S."/>
            <person name="Fernando D.D."/>
            <person name="Lu H.C."/>
            <person name="Taylor S."/>
            <person name="Reynolds S.L."/>
            <person name="Mofiz E."/>
            <person name="Najaraj S.H."/>
            <person name="Gowda H."/>
            <person name="Madugundu A."/>
            <person name="Renuse S."/>
            <person name="Holt D."/>
            <person name="Pandey A."/>
            <person name="Papenfuss A.T."/>
            <person name="Fischer K."/>
        </authorList>
    </citation>
    <scope>NUCLEOTIDE SEQUENCE [LARGE SCALE GENOMIC DNA]</scope>
</reference>
<feature type="compositionally biased region" description="Basic and acidic residues" evidence="5">
    <location>
        <begin position="510"/>
        <end position="532"/>
    </location>
</feature>
<feature type="compositionally biased region" description="Acidic residues" evidence="5">
    <location>
        <begin position="81"/>
        <end position="93"/>
    </location>
</feature>
<dbReference type="EnsemblMetazoa" id="SSS_7614s_mrna">
    <property type="protein sequence ID" value="KAF7490591.1"/>
    <property type="gene ID" value="SSS_7614"/>
</dbReference>
<evidence type="ECO:0000256" key="2">
    <source>
        <dbReference type="ARBA" id="ARBA00007459"/>
    </source>
</evidence>
<evidence type="ECO:0000313" key="8">
    <source>
        <dbReference type="EnsemblMetazoa" id="KAF7490591.1"/>
    </source>
</evidence>
<dbReference type="OrthoDB" id="1917198at2759"/>
<organism evidence="7">
    <name type="scientific">Sarcoptes scabiei</name>
    <name type="common">Itch mite</name>
    <name type="synonym">Acarus scabiei</name>
    <dbReference type="NCBI Taxonomy" id="52283"/>
    <lineage>
        <taxon>Eukaryota</taxon>
        <taxon>Metazoa</taxon>
        <taxon>Ecdysozoa</taxon>
        <taxon>Arthropoda</taxon>
        <taxon>Chelicerata</taxon>
        <taxon>Arachnida</taxon>
        <taxon>Acari</taxon>
        <taxon>Acariformes</taxon>
        <taxon>Sarcoptiformes</taxon>
        <taxon>Astigmata</taxon>
        <taxon>Psoroptidia</taxon>
        <taxon>Sarcoptoidea</taxon>
        <taxon>Sarcoptidae</taxon>
        <taxon>Sarcoptinae</taxon>
        <taxon>Sarcoptes</taxon>
    </lineage>
</organism>
<keyword evidence="9" id="KW-1185">Reference proteome</keyword>
<dbReference type="Proteomes" id="UP000070412">
    <property type="component" value="Unassembled WGS sequence"/>
</dbReference>
<dbReference type="PANTHER" id="PTHR13484">
    <property type="entry name" value="FIP1-LIKE 1 PROTEIN"/>
    <property type="match status" value="1"/>
</dbReference>
<evidence type="ECO:0000256" key="4">
    <source>
        <dbReference type="ARBA" id="ARBA00023242"/>
    </source>
</evidence>
<name>A0A834VBG7_SARSC</name>
<evidence type="ECO:0000256" key="5">
    <source>
        <dbReference type="SAM" id="MobiDB-lite"/>
    </source>
</evidence>
<comment type="similarity">
    <text evidence="2">Belongs to the FIP1 family.</text>
</comment>
<evidence type="ECO:0000313" key="7">
    <source>
        <dbReference type="EMBL" id="KAF7490591.1"/>
    </source>
</evidence>
<keyword evidence="3" id="KW-0507">mRNA processing</keyword>
<evidence type="ECO:0000313" key="9">
    <source>
        <dbReference type="Proteomes" id="UP000070412"/>
    </source>
</evidence>
<keyword evidence="4" id="KW-0539">Nucleus</keyword>
<feature type="region of interest" description="Disordered" evidence="5">
    <location>
        <begin position="66"/>
        <end position="93"/>
    </location>
</feature>
<feature type="compositionally biased region" description="Low complexity" evidence="5">
    <location>
        <begin position="556"/>
        <end position="565"/>
    </location>
</feature>
<reference evidence="7" key="2">
    <citation type="submission" date="2020-01" db="EMBL/GenBank/DDBJ databases">
        <authorList>
            <person name="Korhonen P.K.K."/>
            <person name="Guangxu M.G."/>
            <person name="Wang T.W."/>
            <person name="Stroehlein A.J.S."/>
            <person name="Young N.D."/>
            <person name="Ang C.-S.A."/>
            <person name="Fernando D.W.F."/>
            <person name="Lu H.L."/>
            <person name="Taylor S.T."/>
            <person name="Ehtesham M.E.M."/>
            <person name="Najaraj S.H.N."/>
            <person name="Harsha G.H.G."/>
            <person name="Madugundu A.M."/>
            <person name="Renuse S.R."/>
            <person name="Holt D.H."/>
            <person name="Pandey A.P."/>
            <person name="Papenfuss A.P."/>
            <person name="Gasser R.B.G."/>
            <person name="Fischer K.F."/>
        </authorList>
    </citation>
    <scope>NUCLEOTIDE SEQUENCE</scope>
    <source>
        <strain evidence="7">SSS_KF_BRIS2020</strain>
    </source>
</reference>
<dbReference type="Pfam" id="PF05182">
    <property type="entry name" value="Fip1"/>
    <property type="match status" value="1"/>
</dbReference>
<accession>A0A834VBG7</accession>
<evidence type="ECO:0000259" key="6">
    <source>
        <dbReference type="Pfam" id="PF05182"/>
    </source>
</evidence>
<feature type="compositionally biased region" description="Basic and acidic residues" evidence="5">
    <location>
        <begin position="583"/>
        <end position="595"/>
    </location>
</feature>
<dbReference type="GO" id="GO:0006397">
    <property type="term" value="P:mRNA processing"/>
    <property type="evidence" value="ECO:0007669"/>
    <property type="project" value="UniProtKB-KW"/>
</dbReference>
<comment type="subcellular location">
    <subcellularLocation>
        <location evidence="1">Nucleus</location>
    </subcellularLocation>
</comment>
<dbReference type="GO" id="GO:0005847">
    <property type="term" value="C:mRNA cleavage and polyadenylation specificity factor complex"/>
    <property type="evidence" value="ECO:0007669"/>
    <property type="project" value="TreeGrafter"/>
</dbReference>
<evidence type="ECO:0000256" key="3">
    <source>
        <dbReference type="ARBA" id="ARBA00022664"/>
    </source>
</evidence>
<evidence type="ECO:0000256" key="1">
    <source>
        <dbReference type="ARBA" id="ARBA00004123"/>
    </source>
</evidence>
<dbReference type="PANTHER" id="PTHR13484:SF0">
    <property type="entry name" value="PRE-MRNA 3'-END-PROCESSING FACTOR FIP1"/>
    <property type="match status" value="1"/>
</dbReference>
<proteinExistence type="inferred from homology"/>
<feature type="compositionally biased region" description="Basic and acidic residues" evidence="5">
    <location>
        <begin position="431"/>
        <end position="499"/>
    </location>
</feature>
<reference evidence="8" key="3">
    <citation type="submission" date="2022-06" db="UniProtKB">
        <authorList>
            <consortium name="EnsemblMetazoa"/>
        </authorList>
    </citation>
    <scope>IDENTIFICATION</scope>
</reference>
<dbReference type="InterPro" id="IPR007854">
    <property type="entry name" value="Fip1_dom"/>
</dbReference>
<gene>
    <name evidence="7" type="ORF">SSS_7614</name>
</gene>
<feature type="compositionally biased region" description="Pro residues" evidence="5">
    <location>
        <begin position="359"/>
        <end position="380"/>
    </location>
</feature>
<dbReference type="AlphaFoldDB" id="A0A834VBG7"/>
<protein>
    <submittedName>
        <fullName evidence="7">Pre-mRNA 3'-end-processing factor FIP1</fullName>
    </submittedName>
</protein>
<sequence length="595" mass="66166">MDDDAFVSVENSIGQEISQPNGLSTNLIDESSESAKTEEIAQINSCLHGINSDDNETSIEVPEEKIVSGEAFSNSDNVHSDEEESDEEEEDDNVQITIGEIDLKSSLSSSGYINLNLQKGGRQFAQNASIGSKTSSKSAIDLDAVGTYNGSQIYDVSIDSIEDKPWCKPGSDITDYFNYGFNEETWKVYCERQKRIRSMNQKGEFDINSALNMSLNSSTNTLASSSKMANEIQKDESLQASNFDQKLPIQTINENSKYNTSGSIVSINTQHLASSNKKPNFPIMQTNLKQSIDVIPPKSQTPALPLVPPPPPSLAIGNSLLGPRPNFNSNPLLQKNHMNTSDRSENGPISIMNNSAPLSFPPPLQMPPPPLPPPFGFPPPHDPHFPSMRPPPPPIGLLGPNGQLNFGGSEFPSPNLRSFPPPPGPMLSHPTEQRPFDDFDERRRRPISDHEEFDREPRSSRDRYRTNDREYDDRNSSSRHSYRDRNARSRERSRERTSHSETSSSSRSRNTKDRESRKEKEKDRDHREKESSKSSSKSKHSGESSSSSDHKHRSTHSSSTSSTSKSKSKRDSSSSKSSSSHSKSKDYSKKESSDR</sequence>
<dbReference type="EMBL" id="WVUK01000062">
    <property type="protein sequence ID" value="KAF7490591.1"/>
    <property type="molecule type" value="Genomic_DNA"/>
</dbReference>
<feature type="region of interest" description="Disordered" evidence="5">
    <location>
        <begin position="336"/>
        <end position="595"/>
    </location>
</feature>